<dbReference type="Proteomes" id="UP000757540">
    <property type="component" value="Unassembled WGS sequence"/>
</dbReference>
<keyword evidence="3" id="KW-1185">Reference proteome</keyword>
<keyword evidence="1" id="KW-0472">Membrane</keyword>
<comment type="caution">
    <text evidence="2">The sequence shown here is derived from an EMBL/GenBank/DDBJ whole genome shotgun (WGS) entry which is preliminary data.</text>
</comment>
<keyword evidence="1" id="KW-1133">Transmembrane helix</keyword>
<gene>
    <name evidence="2" type="ORF">HDG69_000190</name>
</gene>
<evidence type="ECO:0000313" key="2">
    <source>
        <dbReference type="EMBL" id="NOV95637.1"/>
    </source>
</evidence>
<keyword evidence="1" id="KW-0812">Transmembrane</keyword>
<reference evidence="2 3" key="1">
    <citation type="submission" date="2020-05" db="EMBL/GenBank/DDBJ databases">
        <title>Genomic Encyclopedia of Type Strains, Phase III (KMG-III): the genomes of soil and plant-associated and newly described type strains.</title>
        <authorList>
            <person name="Whitman W."/>
        </authorList>
    </citation>
    <scope>NUCLEOTIDE SEQUENCE [LARGE SCALE GENOMIC DNA]</scope>
    <source>
        <strain evidence="2 3">KCTC 19046</strain>
    </source>
</reference>
<sequence length="36" mass="3761">MTASSRVLLAGLMQLPLLVLLILPGILTVTVVVPFA</sequence>
<organism evidence="2 3">
    <name type="scientific">Isoptericola halotolerans</name>
    <dbReference type="NCBI Taxonomy" id="300560"/>
    <lineage>
        <taxon>Bacteria</taxon>
        <taxon>Bacillati</taxon>
        <taxon>Actinomycetota</taxon>
        <taxon>Actinomycetes</taxon>
        <taxon>Micrococcales</taxon>
        <taxon>Promicromonosporaceae</taxon>
        <taxon>Isoptericola</taxon>
    </lineage>
</organism>
<accession>A0ABX1ZYF2</accession>
<evidence type="ECO:0000256" key="1">
    <source>
        <dbReference type="SAM" id="Phobius"/>
    </source>
</evidence>
<name>A0ABX1ZYF2_9MICO</name>
<feature type="transmembrane region" description="Helical" evidence="1">
    <location>
        <begin position="7"/>
        <end position="33"/>
    </location>
</feature>
<evidence type="ECO:0000313" key="3">
    <source>
        <dbReference type="Proteomes" id="UP000757540"/>
    </source>
</evidence>
<proteinExistence type="predicted"/>
<protein>
    <recommendedName>
        <fullName evidence="4">ABC transporter permease</fullName>
    </recommendedName>
</protein>
<evidence type="ECO:0008006" key="4">
    <source>
        <dbReference type="Google" id="ProtNLM"/>
    </source>
</evidence>
<dbReference type="EMBL" id="JABEZU010000001">
    <property type="protein sequence ID" value="NOV95637.1"/>
    <property type="molecule type" value="Genomic_DNA"/>
</dbReference>